<name>A0A9P8XY01_9PEZI</name>
<dbReference type="InterPro" id="IPR011032">
    <property type="entry name" value="GroES-like_sf"/>
</dbReference>
<dbReference type="GO" id="GO:0046872">
    <property type="term" value="F:metal ion binding"/>
    <property type="evidence" value="ECO:0007669"/>
    <property type="project" value="UniProtKB-KW"/>
</dbReference>
<evidence type="ECO:0000256" key="4">
    <source>
        <dbReference type="ARBA" id="ARBA00022833"/>
    </source>
</evidence>
<evidence type="ECO:0000256" key="2">
    <source>
        <dbReference type="ARBA" id="ARBA00008072"/>
    </source>
</evidence>
<evidence type="ECO:0000313" key="9">
    <source>
        <dbReference type="Proteomes" id="UP000756346"/>
    </source>
</evidence>
<keyword evidence="3" id="KW-0479">Metal-binding</keyword>
<dbReference type="Gene3D" id="3.90.180.10">
    <property type="entry name" value="Medium-chain alcohol dehydrogenases, catalytic domain"/>
    <property type="match status" value="1"/>
</dbReference>
<comment type="caution">
    <text evidence="8">The sequence shown here is derived from an EMBL/GenBank/DDBJ whole genome shotgun (WGS) entry which is preliminary data.</text>
</comment>
<dbReference type="EMBL" id="JAGTJQ010000010">
    <property type="protein sequence ID" value="KAH7021482.1"/>
    <property type="molecule type" value="Genomic_DNA"/>
</dbReference>
<dbReference type="OrthoDB" id="3941538at2759"/>
<dbReference type="PANTHER" id="PTHR43161">
    <property type="entry name" value="SORBITOL DEHYDROGENASE"/>
    <property type="match status" value="1"/>
</dbReference>
<dbReference type="GO" id="GO:0034079">
    <property type="term" value="P:butanediol biosynthetic process"/>
    <property type="evidence" value="ECO:0007669"/>
    <property type="project" value="TreeGrafter"/>
</dbReference>
<sequence>MRAARFHDTRDVRVEDIEAPVQTGDKVLVQVEWCGICGSDLHEYTHGPFGTSTKERGPHPLTGDPGPVVLGHEFTGRIAHTQAGSQLEEGQLVVVDPRIHCSDCRACNEDAGQCCRMPGFLGFSGGGGGLSEIVAVDPKKVHVLPDGTDLAAAALIEPLAVAWHAVRRLGPADFAGLPVLVLGGGPVGVAVVFVLRALGADKIILSEPTAARRVFFEPLVLDSINPLEVDVTKRVRELTGRDGVDFVVDCAGAERGFIVGCESLRYRGVYANLALPKTDLALPSLAFILKELTYRAFLAYGEKDFAETVAAFTAGRFKGVEKMITSRLSLDEIVDKGFEVLIGDSQDEIKILASPKR</sequence>
<dbReference type="PANTHER" id="PTHR43161:SF23">
    <property type="entry name" value="(R,R)-BUTANEDIOL DEHYDROGENASE-RELATED"/>
    <property type="match status" value="1"/>
</dbReference>
<keyword evidence="5" id="KW-0560">Oxidoreductase</keyword>
<evidence type="ECO:0000259" key="7">
    <source>
        <dbReference type="Pfam" id="PF08240"/>
    </source>
</evidence>
<dbReference type="Pfam" id="PF00107">
    <property type="entry name" value="ADH_zinc_N"/>
    <property type="match status" value="1"/>
</dbReference>
<reference evidence="8" key="1">
    <citation type="journal article" date="2021" name="Nat. Commun.">
        <title>Genetic determinants of endophytism in the Arabidopsis root mycobiome.</title>
        <authorList>
            <person name="Mesny F."/>
            <person name="Miyauchi S."/>
            <person name="Thiergart T."/>
            <person name="Pickel B."/>
            <person name="Atanasova L."/>
            <person name="Karlsson M."/>
            <person name="Huettel B."/>
            <person name="Barry K.W."/>
            <person name="Haridas S."/>
            <person name="Chen C."/>
            <person name="Bauer D."/>
            <person name="Andreopoulos W."/>
            <person name="Pangilinan J."/>
            <person name="LaButti K."/>
            <person name="Riley R."/>
            <person name="Lipzen A."/>
            <person name="Clum A."/>
            <person name="Drula E."/>
            <person name="Henrissat B."/>
            <person name="Kohler A."/>
            <person name="Grigoriev I.V."/>
            <person name="Martin F.M."/>
            <person name="Hacquard S."/>
        </authorList>
    </citation>
    <scope>NUCLEOTIDE SEQUENCE</scope>
    <source>
        <strain evidence="8">MPI-CAGE-CH-0230</strain>
    </source>
</reference>
<evidence type="ECO:0000313" key="8">
    <source>
        <dbReference type="EMBL" id="KAH7021482.1"/>
    </source>
</evidence>
<evidence type="ECO:0000256" key="3">
    <source>
        <dbReference type="ARBA" id="ARBA00022723"/>
    </source>
</evidence>
<dbReference type="GO" id="GO:0005737">
    <property type="term" value="C:cytoplasm"/>
    <property type="evidence" value="ECO:0007669"/>
    <property type="project" value="TreeGrafter"/>
</dbReference>
<dbReference type="SUPFAM" id="SSF50129">
    <property type="entry name" value="GroES-like"/>
    <property type="match status" value="1"/>
</dbReference>
<dbReference type="Pfam" id="PF08240">
    <property type="entry name" value="ADH_N"/>
    <property type="match status" value="1"/>
</dbReference>
<keyword evidence="4" id="KW-0862">Zinc</keyword>
<protein>
    <submittedName>
        <fullName evidence="8">Threonine dehydrogenase</fullName>
    </submittedName>
</protein>
<comment type="similarity">
    <text evidence="2">Belongs to the zinc-containing alcohol dehydrogenase family.</text>
</comment>
<proteinExistence type="inferred from homology"/>
<dbReference type="AlphaFoldDB" id="A0A9P8XY01"/>
<gene>
    <name evidence="8" type="ORF">B0I36DRAFT_393977</name>
</gene>
<keyword evidence="9" id="KW-1185">Reference proteome</keyword>
<dbReference type="InterPro" id="IPR013149">
    <property type="entry name" value="ADH-like_C"/>
</dbReference>
<dbReference type="InterPro" id="IPR036291">
    <property type="entry name" value="NAD(P)-bd_dom_sf"/>
</dbReference>
<dbReference type="GO" id="GO:0000721">
    <property type="term" value="F:(R,R)-butanediol dehydrogenase activity"/>
    <property type="evidence" value="ECO:0007669"/>
    <property type="project" value="TreeGrafter"/>
</dbReference>
<organism evidence="8 9">
    <name type="scientific">Microdochium trichocladiopsis</name>
    <dbReference type="NCBI Taxonomy" id="1682393"/>
    <lineage>
        <taxon>Eukaryota</taxon>
        <taxon>Fungi</taxon>
        <taxon>Dikarya</taxon>
        <taxon>Ascomycota</taxon>
        <taxon>Pezizomycotina</taxon>
        <taxon>Sordariomycetes</taxon>
        <taxon>Xylariomycetidae</taxon>
        <taxon>Xylariales</taxon>
        <taxon>Microdochiaceae</taxon>
        <taxon>Microdochium</taxon>
    </lineage>
</organism>
<evidence type="ECO:0000256" key="1">
    <source>
        <dbReference type="ARBA" id="ARBA00001947"/>
    </source>
</evidence>
<dbReference type="SUPFAM" id="SSF51735">
    <property type="entry name" value="NAD(P)-binding Rossmann-fold domains"/>
    <property type="match status" value="1"/>
</dbReference>
<feature type="domain" description="Alcohol dehydrogenase-like C-terminal" evidence="6">
    <location>
        <begin position="186"/>
        <end position="311"/>
    </location>
</feature>
<dbReference type="InterPro" id="IPR013154">
    <property type="entry name" value="ADH-like_N"/>
</dbReference>
<dbReference type="Proteomes" id="UP000756346">
    <property type="component" value="Unassembled WGS sequence"/>
</dbReference>
<comment type="cofactor">
    <cofactor evidence="1">
        <name>Zn(2+)</name>
        <dbReference type="ChEBI" id="CHEBI:29105"/>
    </cofactor>
</comment>
<dbReference type="GeneID" id="70191029"/>
<feature type="domain" description="Alcohol dehydrogenase-like N-terminal" evidence="7">
    <location>
        <begin position="25"/>
        <end position="146"/>
    </location>
</feature>
<evidence type="ECO:0000256" key="5">
    <source>
        <dbReference type="ARBA" id="ARBA00023002"/>
    </source>
</evidence>
<dbReference type="RefSeq" id="XP_046007683.1">
    <property type="nucleotide sequence ID" value="XM_046161483.1"/>
</dbReference>
<evidence type="ECO:0000259" key="6">
    <source>
        <dbReference type="Pfam" id="PF00107"/>
    </source>
</evidence>
<accession>A0A9P8XY01</accession>
<dbReference type="Gene3D" id="3.40.50.720">
    <property type="entry name" value="NAD(P)-binding Rossmann-like Domain"/>
    <property type="match status" value="1"/>
</dbReference>